<keyword evidence="2" id="KW-1185">Reference proteome</keyword>
<dbReference type="EnsemblPlants" id="TuG1812G0300004950.01.T01">
    <property type="protein sequence ID" value="TuG1812G0300004950.01.T01"/>
    <property type="gene ID" value="TuG1812G0300004950.01"/>
</dbReference>
<accession>A0A8R7U1P5</accession>
<reference evidence="2" key="1">
    <citation type="journal article" date="2013" name="Nature">
        <title>Draft genome of the wheat A-genome progenitor Triticum urartu.</title>
        <authorList>
            <person name="Ling H.Q."/>
            <person name="Zhao S."/>
            <person name="Liu D."/>
            <person name="Wang J."/>
            <person name="Sun H."/>
            <person name="Zhang C."/>
            <person name="Fan H."/>
            <person name="Li D."/>
            <person name="Dong L."/>
            <person name="Tao Y."/>
            <person name="Gao C."/>
            <person name="Wu H."/>
            <person name="Li Y."/>
            <person name="Cui Y."/>
            <person name="Guo X."/>
            <person name="Zheng S."/>
            <person name="Wang B."/>
            <person name="Yu K."/>
            <person name="Liang Q."/>
            <person name="Yang W."/>
            <person name="Lou X."/>
            <person name="Chen J."/>
            <person name="Feng M."/>
            <person name="Jian J."/>
            <person name="Zhang X."/>
            <person name="Luo G."/>
            <person name="Jiang Y."/>
            <person name="Liu J."/>
            <person name="Wang Z."/>
            <person name="Sha Y."/>
            <person name="Zhang B."/>
            <person name="Wu H."/>
            <person name="Tang D."/>
            <person name="Shen Q."/>
            <person name="Xue P."/>
            <person name="Zou S."/>
            <person name="Wang X."/>
            <person name="Liu X."/>
            <person name="Wang F."/>
            <person name="Yang Y."/>
            <person name="An X."/>
            <person name="Dong Z."/>
            <person name="Zhang K."/>
            <person name="Zhang X."/>
            <person name="Luo M.C."/>
            <person name="Dvorak J."/>
            <person name="Tong Y."/>
            <person name="Wang J."/>
            <person name="Yang H."/>
            <person name="Li Z."/>
            <person name="Wang D."/>
            <person name="Zhang A."/>
            <person name="Wang J."/>
        </authorList>
    </citation>
    <scope>NUCLEOTIDE SEQUENCE</scope>
    <source>
        <strain evidence="2">cv. G1812</strain>
    </source>
</reference>
<reference evidence="1" key="2">
    <citation type="submission" date="2018-03" db="EMBL/GenBank/DDBJ databases">
        <title>The Triticum urartu genome reveals the dynamic nature of wheat genome evolution.</title>
        <authorList>
            <person name="Ling H."/>
            <person name="Ma B."/>
            <person name="Shi X."/>
            <person name="Liu H."/>
            <person name="Dong L."/>
            <person name="Sun H."/>
            <person name="Cao Y."/>
            <person name="Gao Q."/>
            <person name="Zheng S."/>
            <person name="Li Y."/>
            <person name="Yu Y."/>
            <person name="Du H."/>
            <person name="Qi M."/>
            <person name="Li Y."/>
            <person name="Yu H."/>
            <person name="Cui Y."/>
            <person name="Wang N."/>
            <person name="Chen C."/>
            <person name="Wu H."/>
            <person name="Zhao Y."/>
            <person name="Zhang J."/>
            <person name="Li Y."/>
            <person name="Zhou W."/>
            <person name="Zhang B."/>
            <person name="Hu W."/>
            <person name="Eijk M."/>
            <person name="Tang J."/>
            <person name="Witsenboer H."/>
            <person name="Zhao S."/>
            <person name="Li Z."/>
            <person name="Zhang A."/>
            <person name="Wang D."/>
            <person name="Liang C."/>
        </authorList>
    </citation>
    <scope>NUCLEOTIDE SEQUENCE [LARGE SCALE GENOMIC DNA]</scope>
    <source>
        <strain evidence="1">cv. G1812</strain>
    </source>
</reference>
<dbReference type="AlphaFoldDB" id="A0A8R7U1P5"/>
<organism evidence="1 2">
    <name type="scientific">Triticum urartu</name>
    <name type="common">Red wild einkorn</name>
    <name type="synonym">Crithodium urartu</name>
    <dbReference type="NCBI Taxonomy" id="4572"/>
    <lineage>
        <taxon>Eukaryota</taxon>
        <taxon>Viridiplantae</taxon>
        <taxon>Streptophyta</taxon>
        <taxon>Embryophyta</taxon>
        <taxon>Tracheophyta</taxon>
        <taxon>Spermatophyta</taxon>
        <taxon>Magnoliopsida</taxon>
        <taxon>Liliopsida</taxon>
        <taxon>Poales</taxon>
        <taxon>Poaceae</taxon>
        <taxon>BOP clade</taxon>
        <taxon>Pooideae</taxon>
        <taxon>Triticodae</taxon>
        <taxon>Triticeae</taxon>
        <taxon>Triticinae</taxon>
        <taxon>Triticum</taxon>
    </lineage>
</organism>
<dbReference type="Gramene" id="TuG1812G0300004950.01.T01">
    <property type="protein sequence ID" value="TuG1812G0300004950.01.T01"/>
    <property type="gene ID" value="TuG1812G0300004950.01"/>
</dbReference>
<protein>
    <submittedName>
        <fullName evidence="1">Uncharacterized protein</fullName>
    </submittedName>
</protein>
<proteinExistence type="predicted"/>
<reference evidence="1" key="3">
    <citation type="submission" date="2022-06" db="UniProtKB">
        <authorList>
            <consortium name="EnsemblPlants"/>
        </authorList>
    </citation>
    <scope>IDENTIFICATION</scope>
</reference>
<evidence type="ECO:0000313" key="1">
    <source>
        <dbReference type="EnsemblPlants" id="TuG1812G0300004950.01.T01"/>
    </source>
</evidence>
<dbReference type="Proteomes" id="UP000015106">
    <property type="component" value="Chromosome 3"/>
</dbReference>
<name>A0A8R7U1P5_TRIUA</name>
<sequence>MLPPTEWRWSTRASSMPTSVPCFAPSAPCSLPSSSDPLRTTATPTCVAAVNLLSSGKVDLLHKSWKWDHEAGNGDHQLLWRFQTIDYFSAPSATTLKTP</sequence>
<evidence type="ECO:0000313" key="2">
    <source>
        <dbReference type="Proteomes" id="UP000015106"/>
    </source>
</evidence>